<organism evidence="1 2">
    <name type="scientific">Streptomyces boncukensis</name>
    <dbReference type="NCBI Taxonomy" id="2711219"/>
    <lineage>
        <taxon>Bacteria</taxon>
        <taxon>Bacillati</taxon>
        <taxon>Actinomycetota</taxon>
        <taxon>Actinomycetes</taxon>
        <taxon>Kitasatosporales</taxon>
        <taxon>Streptomycetaceae</taxon>
        <taxon>Streptomyces</taxon>
    </lineage>
</organism>
<name>A0A6G4X3F5_9ACTN</name>
<dbReference type="EMBL" id="JAAKZZ010000283">
    <property type="protein sequence ID" value="NGO71274.1"/>
    <property type="molecule type" value="Genomic_DNA"/>
</dbReference>
<evidence type="ECO:0000313" key="2">
    <source>
        <dbReference type="Proteomes" id="UP000477722"/>
    </source>
</evidence>
<dbReference type="AlphaFoldDB" id="A0A6G4X3F5"/>
<protein>
    <submittedName>
        <fullName evidence="1">Uncharacterized protein</fullName>
    </submittedName>
</protein>
<evidence type="ECO:0000313" key="1">
    <source>
        <dbReference type="EMBL" id="NGO71274.1"/>
    </source>
</evidence>
<gene>
    <name evidence="1" type="ORF">G5C65_23550</name>
</gene>
<sequence>MATSPELATSPDPQLDAELDAAALEAALPTLTEKLGGLSAALTEDERAVLSSIVTSASLHLKELQNINAEAEYIYSKPISAAATPTIRERLLDLPETLGFTE</sequence>
<accession>A0A6G4X3F5</accession>
<reference evidence="1 2" key="1">
    <citation type="submission" date="2020-02" db="EMBL/GenBank/DDBJ databases">
        <title>Whole-genome analyses of novel actinobacteria.</title>
        <authorList>
            <person name="Sahin N."/>
            <person name="Tatar D."/>
        </authorList>
    </citation>
    <scope>NUCLEOTIDE SEQUENCE [LARGE SCALE GENOMIC DNA]</scope>
    <source>
        <strain evidence="1 2">SB3404</strain>
    </source>
</reference>
<proteinExistence type="predicted"/>
<dbReference type="RefSeq" id="WP_165300913.1">
    <property type="nucleotide sequence ID" value="NZ_JAAKZZ010000283.1"/>
</dbReference>
<keyword evidence="2" id="KW-1185">Reference proteome</keyword>
<dbReference type="Proteomes" id="UP000477722">
    <property type="component" value="Unassembled WGS sequence"/>
</dbReference>
<comment type="caution">
    <text evidence="1">The sequence shown here is derived from an EMBL/GenBank/DDBJ whole genome shotgun (WGS) entry which is preliminary data.</text>
</comment>